<comment type="subcellular location">
    <subcellularLocation>
        <location evidence="1">Endoplasmic reticulum membrane</location>
        <topology evidence="1">Multi-pass membrane protein</topology>
    </subcellularLocation>
</comment>
<keyword evidence="6 9" id="KW-1133">Transmembrane helix</keyword>
<comment type="similarity">
    <text evidence="2">Belongs to the SPCS1 family.</text>
</comment>
<feature type="transmembrane region" description="Helical" evidence="9">
    <location>
        <begin position="12"/>
        <end position="31"/>
    </location>
</feature>
<comment type="function">
    <text evidence="8">Component of the signal peptidase complex (SPC) which catalyzes the cleavage of N-terminal signal sequences from nascent proteins as they are translocated into the lumen of the endoplasmic reticulum. Dispensable for SPC enzymatic activity.</text>
</comment>
<evidence type="ECO:0000313" key="11">
    <source>
        <dbReference type="Proteomes" id="UP001300502"/>
    </source>
</evidence>
<reference evidence="10 11" key="1">
    <citation type="submission" date="2022-07" db="EMBL/GenBank/DDBJ databases">
        <title>Genome-wide signatures of adaptation to extreme environments.</title>
        <authorList>
            <person name="Cho C.H."/>
            <person name="Yoon H.S."/>
        </authorList>
    </citation>
    <scope>NUCLEOTIDE SEQUENCE [LARGE SCALE GENOMIC DNA]</scope>
    <source>
        <strain evidence="10 11">108.79 E11</strain>
    </source>
</reference>
<evidence type="ECO:0000256" key="8">
    <source>
        <dbReference type="ARBA" id="ARBA00045204"/>
    </source>
</evidence>
<accession>A0AAV9IKB6</accession>
<keyword evidence="5" id="KW-0256">Endoplasmic reticulum</keyword>
<evidence type="ECO:0000256" key="3">
    <source>
        <dbReference type="ARBA" id="ARBA00017059"/>
    </source>
</evidence>
<dbReference type="InterPro" id="IPR009542">
    <property type="entry name" value="Spc1/SPCS1"/>
</dbReference>
<proteinExistence type="inferred from homology"/>
<keyword evidence="7 9" id="KW-0472">Membrane</keyword>
<dbReference type="PANTHER" id="PTHR13202:SF0">
    <property type="entry name" value="SIGNAL PEPTIDASE COMPLEX SUBUNIT 1"/>
    <property type="match status" value="1"/>
</dbReference>
<dbReference type="GO" id="GO:0045047">
    <property type="term" value="P:protein targeting to ER"/>
    <property type="evidence" value="ECO:0007669"/>
    <property type="project" value="TreeGrafter"/>
</dbReference>
<organism evidence="10 11">
    <name type="scientific">Galdieria yellowstonensis</name>
    <dbReference type="NCBI Taxonomy" id="3028027"/>
    <lineage>
        <taxon>Eukaryota</taxon>
        <taxon>Rhodophyta</taxon>
        <taxon>Bangiophyceae</taxon>
        <taxon>Galdieriales</taxon>
        <taxon>Galdieriaceae</taxon>
        <taxon>Galdieria</taxon>
    </lineage>
</organism>
<dbReference type="Proteomes" id="UP001300502">
    <property type="component" value="Unassembled WGS sequence"/>
</dbReference>
<name>A0AAV9IKB6_9RHOD</name>
<protein>
    <recommendedName>
        <fullName evidence="3">Signal peptidase complex subunit 1</fullName>
    </recommendedName>
</protein>
<evidence type="ECO:0000256" key="2">
    <source>
        <dbReference type="ARBA" id="ARBA00005245"/>
    </source>
</evidence>
<evidence type="ECO:0000256" key="6">
    <source>
        <dbReference type="ARBA" id="ARBA00022989"/>
    </source>
</evidence>
<dbReference type="EMBL" id="JANCYU010000054">
    <property type="protein sequence ID" value="KAK4527656.1"/>
    <property type="molecule type" value="Genomic_DNA"/>
</dbReference>
<comment type="caution">
    <text evidence="10">The sequence shown here is derived from an EMBL/GenBank/DDBJ whole genome shotgun (WGS) entry which is preliminary data.</text>
</comment>
<evidence type="ECO:0000256" key="5">
    <source>
        <dbReference type="ARBA" id="ARBA00022824"/>
    </source>
</evidence>
<evidence type="ECO:0000313" key="10">
    <source>
        <dbReference type="EMBL" id="KAK4527656.1"/>
    </source>
</evidence>
<evidence type="ECO:0000256" key="9">
    <source>
        <dbReference type="SAM" id="Phobius"/>
    </source>
</evidence>
<evidence type="ECO:0000256" key="7">
    <source>
        <dbReference type="ARBA" id="ARBA00023136"/>
    </source>
</evidence>
<dbReference type="GO" id="GO:0005787">
    <property type="term" value="C:signal peptidase complex"/>
    <property type="evidence" value="ECO:0007669"/>
    <property type="project" value="InterPro"/>
</dbReference>
<feature type="transmembrane region" description="Helical" evidence="9">
    <location>
        <begin position="37"/>
        <end position="56"/>
    </location>
</feature>
<dbReference type="GO" id="GO:0006465">
    <property type="term" value="P:signal peptide processing"/>
    <property type="evidence" value="ECO:0007669"/>
    <property type="project" value="InterPro"/>
</dbReference>
<evidence type="ECO:0000256" key="4">
    <source>
        <dbReference type="ARBA" id="ARBA00022692"/>
    </source>
</evidence>
<keyword evidence="11" id="KW-1185">Reference proteome</keyword>
<dbReference type="PANTHER" id="PTHR13202">
    <property type="entry name" value="MICROSOMAL SIGNAL PEPTIDASE 12 KDA SUBUNIT"/>
    <property type="match status" value="1"/>
</dbReference>
<gene>
    <name evidence="10" type="ORF">GAYE_SCF42G5581</name>
</gene>
<dbReference type="Pfam" id="PF06645">
    <property type="entry name" value="SPC12"/>
    <property type="match status" value="1"/>
</dbReference>
<dbReference type="AlphaFoldDB" id="A0AAV9IKB6"/>
<evidence type="ECO:0000256" key="1">
    <source>
        <dbReference type="ARBA" id="ARBA00004477"/>
    </source>
</evidence>
<sequence length="80" mass="9043">MDLQGQATCEKYAKKGILWTTLVALIVGLVTDDYLRMVQVFILGVVLVAMGVLFPWPWYTRHPLVFVHAATKNNNNNNHS</sequence>
<keyword evidence="4 9" id="KW-0812">Transmembrane</keyword>